<dbReference type="OrthoDB" id="9814140at2"/>
<dbReference type="Gene3D" id="3.40.50.850">
    <property type="entry name" value="Isochorismatase-like"/>
    <property type="match status" value="1"/>
</dbReference>
<feature type="domain" description="Isochorismatase-like" evidence="2">
    <location>
        <begin position="7"/>
        <end position="160"/>
    </location>
</feature>
<dbReference type="GO" id="GO:0016787">
    <property type="term" value="F:hydrolase activity"/>
    <property type="evidence" value="ECO:0007669"/>
    <property type="project" value="UniProtKB-KW"/>
</dbReference>
<dbReference type="InterPro" id="IPR000868">
    <property type="entry name" value="Isochorismatase-like_dom"/>
</dbReference>
<dbReference type="KEGG" id="saq:Sare_1936"/>
<accession>A8LYV8</accession>
<dbReference type="PANTHER" id="PTHR43540:SF6">
    <property type="entry name" value="ISOCHORISMATASE-LIKE DOMAIN-CONTAINING PROTEIN"/>
    <property type="match status" value="1"/>
</dbReference>
<dbReference type="PANTHER" id="PTHR43540">
    <property type="entry name" value="PEROXYUREIDOACRYLATE/UREIDOACRYLATE AMIDOHYDROLASE-RELATED"/>
    <property type="match status" value="1"/>
</dbReference>
<dbReference type="InterPro" id="IPR036380">
    <property type="entry name" value="Isochorismatase-like_sf"/>
</dbReference>
<dbReference type="AlphaFoldDB" id="A8LYV8"/>
<dbReference type="STRING" id="391037.Sare_1936"/>
<protein>
    <submittedName>
        <fullName evidence="3">Isochorismatase hydrolase</fullName>
    </submittedName>
</protein>
<name>A8LYV8_SALAI</name>
<dbReference type="eggNOG" id="COG1335">
    <property type="taxonomic scope" value="Bacteria"/>
</dbReference>
<reference evidence="3" key="1">
    <citation type="submission" date="2007-10" db="EMBL/GenBank/DDBJ databases">
        <title>Complete sequence of Salinispora arenicola CNS-205.</title>
        <authorList>
            <consortium name="US DOE Joint Genome Institute"/>
            <person name="Copeland A."/>
            <person name="Lucas S."/>
            <person name="Lapidus A."/>
            <person name="Barry K."/>
            <person name="Glavina del Rio T."/>
            <person name="Dalin E."/>
            <person name="Tice H."/>
            <person name="Pitluck S."/>
            <person name="Foster B."/>
            <person name="Schmutz J."/>
            <person name="Larimer F."/>
            <person name="Land M."/>
            <person name="Hauser L."/>
            <person name="Kyrpides N."/>
            <person name="Ivanova N."/>
            <person name="Jensen P.R."/>
            <person name="Moore B.S."/>
            <person name="Penn K."/>
            <person name="Jenkins C."/>
            <person name="Udwary D."/>
            <person name="Xiang L."/>
            <person name="Gontang E."/>
            <person name="Richardson P."/>
        </authorList>
    </citation>
    <scope>NUCLEOTIDE SEQUENCE [LARGE SCALE GENOMIC DNA]</scope>
    <source>
        <strain evidence="3">CNS-205</strain>
    </source>
</reference>
<keyword evidence="1 3" id="KW-0378">Hydrolase</keyword>
<sequence length="205" mass="22698">MSSGRPVLVVTDMQNGFVREQSAYIVPVVADLVRRWQGVGGDTLFTRYLNYPGSPFERFFDWRRLQSSPDIDLVPELHPYLGKGVVLDKRIYSPFTSEGVALFKRHGWKEFYFCGIATESCVLKGAVDAFEHDFTPWLIADASASHAGAEAHEAGLLVARRFIGPGQVIRLADIPAALIDMPPSLQARVERPAHDSANGKQITPT</sequence>
<evidence type="ECO:0000256" key="1">
    <source>
        <dbReference type="ARBA" id="ARBA00022801"/>
    </source>
</evidence>
<dbReference type="Pfam" id="PF00857">
    <property type="entry name" value="Isochorismatase"/>
    <property type="match status" value="1"/>
</dbReference>
<evidence type="ECO:0000259" key="2">
    <source>
        <dbReference type="Pfam" id="PF00857"/>
    </source>
</evidence>
<dbReference type="InterPro" id="IPR050272">
    <property type="entry name" value="Isochorismatase-like_hydrls"/>
</dbReference>
<proteinExistence type="predicted"/>
<dbReference type="EMBL" id="CP000850">
    <property type="protein sequence ID" value="ABV97821.1"/>
    <property type="molecule type" value="Genomic_DNA"/>
</dbReference>
<organism evidence="3">
    <name type="scientific">Salinispora arenicola (strain CNS-205)</name>
    <dbReference type="NCBI Taxonomy" id="391037"/>
    <lineage>
        <taxon>Bacteria</taxon>
        <taxon>Bacillati</taxon>
        <taxon>Actinomycetota</taxon>
        <taxon>Actinomycetes</taxon>
        <taxon>Micromonosporales</taxon>
        <taxon>Micromonosporaceae</taxon>
        <taxon>Salinispora</taxon>
    </lineage>
</organism>
<dbReference type="CDD" id="cd00431">
    <property type="entry name" value="cysteine_hydrolases"/>
    <property type="match status" value="1"/>
</dbReference>
<gene>
    <name evidence="3" type="ordered locus">Sare_1936</name>
</gene>
<dbReference type="HOGENOM" id="CLU_119508_0_0_11"/>
<dbReference type="SUPFAM" id="SSF52499">
    <property type="entry name" value="Isochorismatase-like hydrolases"/>
    <property type="match status" value="1"/>
</dbReference>
<evidence type="ECO:0000313" key="3">
    <source>
        <dbReference type="EMBL" id="ABV97821.1"/>
    </source>
</evidence>